<dbReference type="EMBL" id="PYDT01000005">
    <property type="protein sequence ID" value="THU59850.1"/>
    <property type="molecule type" value="Genomic_DNA"/>
</dbReference>
<proteinExistence type="predicted"/>
<reference evidence="2 3" key="1">
    <citation type="journal article" date="2019" name="Nat. Plants">
        <title>Genome sequencing of Musa balbisiana reveals subgenome evolution and function divergence in polyploid bananas.</title>
        <authorList>
            <person name="Yao X."/>
        </authorList>
    </citation>
    <scope>NUCLEOTIDE SEQUENCE [LARGE SCALE GENOMIC DNA]</scope>
    <source>
        <strain evidence="3">cv. DH-PKW</strain>
        <tissue evidence="2">Leaves</tissue>
    </source>
</reference>
<protein>
    <submittedName>
        <fullName evidence="2">Uncharacterized protein</fullName>
    </submittedName>
</protein>
<gene>
    <name evidence="2" type="ORF">C4D60_Mb07t06370</name>
</gene>
<evidence type="ECO:0000313" key="3">
    <source>
        <dbReference type="Proteomes" id="UP000317650"/>
    </source>
</evidence>
<keyword evidence="3" id="KW-1185">Reference proteome</keyword>
<accession>A0A4S8JDJ6</accession>
<name>A0A4S8JDJ6_MUSBA</name>
<sequence>MESVLEWELTHFFRESPCLNPSLFSLILPHAFFFFFFFFLLSPSLKLRRLELRRLEVSTFPRLSLSTTSVSFKLSNLR</sequence>
<keyword evidence="1" id="KW-0472">Membrane</keyword>
<evidence type="ECO:0000256" key="1">
    <source>
        <dbReference type="SAM" id="Phobius"/>
    </source>
</evidence>
<dbReference type="AlphaFoldDB" id="A0A4S8JDJ6"/>
<keyword evidence="1" id="KW-1133">Transmembrane helix</keyword>
<organism evidence="2 3">
    <name type="scientific">Musa balbisiana</name>
    <name type="common">Banana</name>
    <dbReference type="NCBI Taxonomy" id="52838"/>
    <lineage>
        <taxon>Eukaryota</taxon>
        <taxon>Viridiplantae</taxon>
        <taxon>Streptophyta</taxon>
        <taxon>Embryophyta</taxon>
        <taxon>Tracheophyta</taxon>
        <taxon>Spermatophyta</taxon>
        <taxon>Magnoliopsida</taxon>
        <taxon>Liliopsida</taxon>
        <taxon>Zingiberales</taxon>
        <taxon>Musaceae</taxon>
        <taxon>Musa</taxon>
    </lineage>
</organism>
<comment type="caution">
    <text evidence="2">The sequence shown here is derived from an EMBL/GenBank/DDBJ whole genome shotgun (WGS) entry which is preliminary data.</text>
</comment>
<keyword evidence="1" id="KW-0812">Transmembrane</keyword>
<dbReference type="Proteomes" id="UP000317650">
    <property type="component" value="Chromosome 7"/>
</dbReference>
<evidence type="ECO:0000313" key="2">
    <source>
        <dbReference type="EMBL" id="THU59850.1"/>
    </source>
</evidence>
<feature type="transmembrane region" description="Helical" evidence="1">
    <location>
        <begin position="23"/>
        <end position="45"/>
    </location>
</feature>